<reference evidence="2 3" key="1">
    <citation type="journal article" date="2018" name="Nat. Genet.">
        <title>The Rosa genome provides new insights in the design of modern roses.</title>
        <authorList>
            <person name="Bendahmane M."/>
        </authorList>
    </citation>
    <scope>NUCLEOTIDE SEQUENCE [LARGE SCALE GENOMIC DNA]</scope>
    <source>
        <strain evidence="3">cv. Old Blush</strain>
    </source>
</reference>
<comment type="caution">
    <text evidence="2">The sequence shown here is derived from an EMBL/GenBank/DDBJ whole genome shotgun (WGS) entry which is preliminary data.</text>
</comment>
<name>A0A2P6R9M0_ROSCH</name>
<keyword evidence="3" id="KW-1185">Reference proteome</keyword>
<dbReference type="EMBL" id="PDCK01000041">
    <property type="protein sequence ID" value="PRQ43101.1"/>
    <property type="molecule type" value="Genomic_DNA"/>
</dbReference>
<evidence type="ECO:0000313" key="2">
    <source>
        <dbReference type="EMBL" id="PRQ43101.1"/>
    </source>
</evidence>
<proteinExistence type="predicted"/>
<feature type="region of interest" description="Disordered" evidence="1">
    <location>
        <begin position="1"/>
        <end position="56"/>
    </location>
</feature>
<gene>
    <name evidence="2" type="ORF">RchiOBHm_Chr3g0464811</name>
</gene>
<dbReference type="Proteomes" id="UP000238479">
    <property type="component" value="Chromosome 3"/>
</dbReference>
<dbReference type="Gramene" id="PRQ43101">
    <property type="protein sequence ID" value="PRQ43101"/>
    <property type="gene ID" value="RchiOBHm_Chr3g0464811"/>
</dbReference>
<accession>A0A2P6R9M0</accession>
<protein>
    <submittedName>
        <fullName evidence="2">Uncharacterized protein</fullName>
    </submittedName>
</protein>
<evidence type="ECO:0000256" key="1">
    <source>
        <dbReference type="SAM" id="MobiDB-lite"/>
    </source>
</evidence>
<organism evidence="2 3">
    <name type="scientific">Rosa chinensis</name>
    <name type="common">China rose</name>
    <dbReference type="NCBI Taxonomy" id="74649"/>
    <lineage>
        <taxon>Eukaryota</taxon>
        <taxon>Viridiplantae</taxon>
        <taxon>Streptophyta</taxon>
        <taxon>Embryophyta</taxon>
        <taxon>Tracheophyta</taxon>
        <taxon>Spermatophyta</taxon>
        <taxon>Magnoliopsida</taxon>
        <taxon>eudicotyledons</taxon>
        <taxon>Gunneridae</taxon>
        <taxon>Pentapetalae</taxon>
        <taxon>rosids</taxon>
        <taxon>fabids</taxon>
        <taxon>Rosales</taxon>
        <taxon>Rosaceae</taxon>
        <taxon>Rosoideae</taxon>
        <taxon>Rosoideae incertae sedis</taxon>
        <taxon>Rosa</taxon>
    </lineage>
</organism>
<sequence>MEEKPLDTGLQISMSSDDMEEDLQSNRPFEGSIVNGLFDEQNPSRNDYLVEEVSSA</sequence>
<evidence type="ECO:0000313" key="3">
    <source>
        <dbReference type="Proteomes" id="UP000238479"/>
    </source>
</evidence>
<dbReference type="AlphaFoldDB" id="A0A2P6R9M0"/>